<accession>A0A8J3K5E7</accession>
<dbReference type="InterPro" id="IPR042188">
    <property type="entry name" value="MmgE/PrpD_sf_2"/>
</dbReference>
<comment type="similarity">
    <text evidence="1">Belongs to the PrpD family.</text>
</comment>
<dbReference type="Gene3D" id="1.10.4100.10">
    <property type="entry name" value="2-methylcitrate dehydratase PrpD"/>
    <property type="match status" value="1"/>
</dbReference>
<gene>
    <name evidence="4" type="ORF">Cch02nite_69100</name>
</gene>
<comment type="caution">
    <text evidence="4">The sequence shown here is derived from an EMBL/GenBank/DDBJ whole genome shotgun (WGS) entry which is preliminary data.</text>
</comment>
<dbReference type="PANTHER" id="PTHR16943:SF8">
    <property type="entry name" value="2-METHYLCITRATE DEHYDRATASE"/>
    <property type="match status" value="1"/>
</dbReference>
<dbReference type="Gene3D" id="3.30.1330.120">
    <property type="entry name" value="2-methylcitrate dehydratase PrpD"/>
    <property type="match status" value="1"/>
</dbReference>
<name>A0A8J3K5E7_9ACTN</name>
<organism evidence="4 5">
    <name type="scientific">Catellatospora chokoriensis</name>
    <dbReference type="NCBI Taxonomy" id="310353"/>
    <lineage>
        <taxon>Bacteria</taxon>
        <taxon>Bacillati</taxon>
        <taxon>Actinomycetota</taxon>
        <taxon>Actinomycetes</taxon>
        <taxon>Micromonosporales</taxon>
        <taxon>Micromonosporaceae</taxon>
        <taxon>Catellatospora</taxon>
    </lineage>
</organism>
<proteinExistence type="inferred from homology"/>
<evidence type="ECO:0000313" key="4">
    <source>
        <dbReference type="EMBL" id="GIF93466.1"/>
    </source>
</evidence>
<dbReference type="Proteomes" id="UP000619293">
    <property type="component" value="Unassembled WGS sequence"/>
</dbReference>
<dbReference type="Pfam" id="PF19305">
    <property type="entry name" value="MmgE_PrpD_C"/>
    <property type="match status" value="1"/>
</dbReference>
<dbReference type="AlphaFoldDB" id="A0A8J3K5E7"/>
<dbReference type="InterPro" id="IPR042183">
    <property type="entry name" value="MmgE/PrpD_sf_1"/>
</dbReference>
<dbReference type="SUPFAM" id="SSF103378">
    <property type="entry name" value="2-methylcitrate dehydratase PrpD"/>
    <property type="match status" value="1"/>
</dbReference>
<evidence type="ECO:0000256" key="1">
    <source>
        <dbReference type="ARBA" id="ARBA00006174"/>
    </source>
</evidence>
<sequence>MPDLIAWAAGLTWAEIPAPVRAAARSRLLDGLGCLIAGVRRAEAPAAEQVARSLGGPPEATLFGHVAAPHPPIRIGAAAAAFGNAVAMHALDFDDTHATGLVHATTVTAPVALALAEQTGASGEDLLAAYTAGLEVVCRLGAAAPHAFHARGVHATSACGTIAGAVVAARLLGLDAATTAHAAGIAASGSSGLLEFLHTGGSTKQLHPGLAAHAAIVAARLAAAGATGPAGFLDGANGLFAALAGRAPDAGMLRGGLGERWEAARITVKPYPACRLSHAVIDAAALLRRDVDVSQITAVVVRLHPDALPIVGGAGLPSTPYAAKFSAAWCVAAMLRDGALPVEVFDDPFRPDIVALARRVAIEPLRQDVPTAAADAPGHVRAQLAHGGVREVGVPRCGGGADDPGLDELLVAKARANLGERADAVLAALAALPTAPDVKELVTCLA</sequence>
<protein>
    <submittedName>
        <fullName evidence="4">MmgE/Prp family protein</fullName>
    </submittedName>
</protein>
<evidence type="ECO:0000259" key="3">
    <source>
        <dbReference type="Pfam" id="PF19305"/>
    </source>
</evidence>
<evidence type="ECO:0000313" key="5">
    <source>
        <dbReference type="Proteomes" id="UP000619293"/>
    </source>
</evidence>
<dbReference type="RefSeq" id="WP_191841626.1">
    <property type="nucleotide sequence ID" value="NZ_BAAALB010000012.1"/>
</dbReference>
<reference evidence="4 5" key="1">
    <citation type="submission" date="2021-01" db="EMBL/GenBank/DDBJ databases">
        <title>Whole genome shotgun sequence of Catellatospora chokoriensis NBRC 107358.</title>
        <authorList>
            <person name="Komaki H."/>
            <person name="Tamura T."/>
        </authorList>
    </citation>
    <scope>NUCLEOTIDE SEQUENCE [LARGE SCALE GENOMIC DNA]</scope>
    <source>
        <strain evidence="4 5">NBRC 107358</strain>
    </source>
</reference>
<dbReference type="Pfam" id="PF03972">
    <property type="entry name" value="MmgE_PrpD_N"/>
    <property type="match status" value="1"/>
</dbReference>
<keyword evidence="5" id="KW-1185">Reference proteome</keyword>
<dbReference type="PANTHER" id="PTHR16943">
    <property type="entry name" value="2-METHYLCITRATE DEHYDRATASE-RELATED"/>
    <property type="match status" value="1"/>
</dbReference>
<evidence type="ECO:0000259" key="2">
    <source>
        <dbReference type="Pfam" id="PF03972"/>
    </source>
</evidence>
<dbReference type="GO" id="GO:0016829">
    <property type="term" value="F:lyase activity"/>
    <property type="evidence" value="ECO:0007669"/>
    <property type="project" value="InterPro"/>
</dbReference>
<dbReference type="EMBL" id="BONG01000064">
    <property type="protein sequence ID" value="GIF93466.1"/>
    <property type="molecule type" value="Genomic_DNA"/>
</dbReference>
<feature type="domain" description="MmgE/PrpD N-terminal" evidence="2">
    <location>
        <begin position="4"/>
        <end position="246"/>
    </location>
</feature>
<dbReference type="InterPro" id="IPR036148">
    <property type="entry name" value="MmgE/PrpD_sf"/>
</dbReference>
<dbReference type="InterPro" id="IPR045336">
    <property type="entry name" value="MmgE_PrpD_N"/>
</dbReference>
<dbReference type="InterPro" id="IPR045337">
    <property type="entry name" value="MmgE_PrpD_C"/>
</dbReference>
<dbReference type="InterPro" id="IPR005656">
    <property type="entry name" value="MmgE_PrpD"/>
</dbReference>
<feature type="domain" description="MmgE/PrpD C-terminal" evidence="3">
    <location>
        <begin position="271"/>
        <end position="423"/>
    </location>
</feature>